<keyword evidence="4" id="KW-1185">Reference proteome</keyword>
<evidence type="ECO:0000313" key="4">
    <source>
        <dbReference type="Proteomes" id="UP001209713"/>
    </source>
</evidence>
<organism evidence="3 4">
    <name type="scientific">Marinomonas sargassi</name>
    <dbReference type="NCBI Taxonomy" id="2984494"/>
    <lineage>
        <taxon>Bacteria</taxon>
        <taxon>Pseudomonadati</taxon>
        <taxon>Pseudomonadota</taxon>
        <taxon>Gammaproteobacteria</taxon>
        <taxon>Oceanospirillales</taxon>
        <taxon>Oceanospirillaceae</taxon>
        <taxon>Marinomonas</taxon>
    </lineage>
</organism>
<dbReference type="PANTHER" id="PTHR34406">
    <property type="entry name" value="PROTEIN YCEI"/>
    <property type="match status" value="1"/>
</dbReference>
<dbReference type="SUPFAM" id="SSF101874">
    <property type="entry name" value="YceI-like"/>
    <property type="match status" value="1"/>
</dbReference>
<evidence type="ECO:0000313" key="3">
    <source>
        <dbReference type="EMBL" id="MCV2401838.1"/>
    </source>
</evidence>
<dbReference type="InterPro" id="IPR007372">
    <property type="entry name" value="Lipid/polyisoprenoid-bd_YceI"/>
</dbReference>
<feature type="chain" id="PRO_5046663666" evidence="1">
    <location>
        <begin position="23"/>
        <end position="193"/>
    </location>
</feature>
<dbReference type="Gene3D" id="2.40.128.110">
    <property type="entry name" value="Lipid/polyisoprenoid-binding, YceI-like"/>
    <property type="match status" value="1"/>
</dbReference>
<dbReference type="PANTHER" id="PTHR34406:SF1">
    <property type="entry name" value="PROTEIN YCEI"/>
    <property type="match status" value="1"/>
</dbReference>
<feature type="signal peptide" evidence="1">
    <location>
        <begin position="1"/>
        <end position="22"/>
    </location>
</feature>
<dbReference type="EMBL" id="JAOVZB010000001">
    <property type="protein sequence ID" value="MCV2401838.1"/>
    <property type="molecule type" value="Genomic_DNA"/>
</dbReference>
<comment type="caution">
    <text evidence="3">The sequence shown here is derived from an EMBL/GenBank/DDBJ whole genome shotgun (WGS) entry which is preliminary data.</text>
</comment>
<accession>A0ABT2YPM3</accession>
<dbReference type="InterPro" id="IPR036761">
    <property type="entry name" value="TTHA0802/YceI-like_sf"/>
</dbReference>
<keyword evidence="1" id="KW-0732">Signal</keyword>
<proteinExistence type="predicted"/>
<gene>
    <name evidence="3" type="ORF">OFY17_02965</name>
</gene>
<reference evidence="3 4" key="1">
    <citation type="submission" date="2022-10" db="EMBL/GenBank/DDBJ databases">
        <title>Marinomonas transparenta sp. nov. and Marinomonas sargassi sp. nov., isolated from marine alga (Sargassum natans (L.) Gaillon).</title>
        <authorList>
            <person name="Wang Y."/>
        </authorList>
    </citation>
    <scope>NUCLEOTIDE SEQUENCE [LARGE SCALE GENOMIC DNA]</scope>
    <source>
        <strain evidence="3 4">C2222</strain>
    </source>
</reference>
<sequence length="193" mass="20902">MKNLVKGTLLSLAIASSSLVSAATYVIDDASKGAHAQIDVQVKHIGVSWVKGRFNDFSGSFDYDKANINDSSVEVTINTQSFDSNHAKRDKHITGSDFLDASKYPTAMFKSTSIADMGDGKVKVNGDLTLHGVTKPISFDAVLIGEGDSPWGDYRAGFEGSVDLEFDDFNINGKRIGTNDFTVNMFFEGITKK</sequence>
<dbReference type="RefSeq" id="WP_263529210.1">
    <property type="nucleotide sequence ID" value="NZ_JAOVZB010000001.1"/>
</dbReference>
<dbReference type="SMART" id="SM00867">
    <property type="entry name" value="YceI"/>
    <property type="match status" value="1"/>
</dbReference>
<protein>
    <submittedName>
        <fullName evidence="3">YceI family protein</fullName>
    </submittedName>
</protein>
<evidence type="ECO:0000256" key="1">
    <source>
        <dbReference type="SAM" id="SignalP"/>
    </source>
</evidence>
<name>A0ABT2YPM3_9GAMM</name>
<evidence type="ECO:0000259" key="2">
    <source>
        <dbReference type="SMART" id="SM00867"/>
    </source>
</evidence>
<dbReference type="Proteomes" id="UP001209713">
    <property type="component" value="Unassembled WGS sequence"/>
</dbReference>
<dbReference type="Pfam" id="PF04264">
    <property type="entry name" value="YceI"/>
    <property type="match status" value="1"/>
</dbReference>
<feature type="domain" description="Lipid/polyisoprenoid-binding YceI-like" evidence="2">
    <location>
        <begin position="24"/>
        <end position="190"/>
    </location>
</feature>